<evidence type="ECO:0000313" key="11">
    <source>
        <dbReference type="EMBL" id="TXF10968.1"/>
    </source>
</evidence>
<dbReference type="PANTHER" id="PTHR35011">
    <property type="entry name" value="2,3-DIKETO-L-GULONATE TRAP TRANSPORTER SMALL PERMEASE PROTEIN YIAM"/>
    <property type="match status" value="1"/>
</dbReference>
<keyword evidence="12" id="KW-1185">Reference proteome</keyword>
<dbReference type="EMBL" id="VPFL01000019">
    <property type="protein sequence ID" value="TXF10968.1"/>
    <property type="molecule type" value="Genomic_DNA"/>
</dbReference>
<comment type="caution">
    <text evidence="11">The sequence shown here is derived from an EMBL/GenBank/DDBJ whole genome shotgun (WGS) entry which is preliminary data.</text>
</comment>
<keyword evidence="6 9" id="KW-1133">Transmembrane helix</keyword>
<feature type="transmembrane region" description="Helical" evidence="9">
    <location>
        <begin position="12"/>
        <end position="32"/>
    </location>
</feature>
<evidence type="ECO:0000256" key="1">
    <source>
        <dbReference type="ARBA" id="ARBA00004429"/>
    </source>
</evidence>
<gene>
    <name evidence="11" type="ORF">FR698_12915</name>
</gene>
<organism evidence="11 12">
    <name type="scientific">Pelomicrobium methylotrophicum</name>
    <dbReference type="NCBI Taxonomy" id="2602750"/>
    <lineage>
        <taxon>Bacteria</taxon>
        <taxon>Pseudomonadati</taxon>
        <taxon>Pseudomonadota</taxon>
        <taxon>Hydrogenophilia</taxon>
        <taxon>Hydrogenophilia incertae sedis</taxon>
        <taxon>Pelomicrobium</taxon>
    </lineage>
</organism>
<dbReference type="PANTHER" id="PTHR35011:SF10">
    <property type="entry name" value="TRAP TRANSPORTER SMALL PERMEASE PROTEIN"/>
    <property type="match status" value="1"/>
</dbReference>
<comment type="function">
    <text evidence="9">Part of the tripartite ATP-independent periplasmic (TRAP) transport system.</text>
</comment>
<comment type="similarity">
    <text evidence="8 9">Belongs to the TRAP transporter small permease family.</text>
</comment>
<dbReference type="GO" id="GO:0022857">
    <property type="term" value="F:transmembrane transporter activity"/>
    <property type="evidence" value="ECO:0007669"/>
    <property type="project" value="UniProtKB-UniRule"/>
</dbReference>
<evidence type="ECO:0000256" key="3">
    <source>
        <dbReference type="ARBA" id="ARBA00022475"/>
    </source>
</evidence>
<evidence type="ECO:0000256" key="7">
    <source>
        <dbReference type="ARBA" id="ARBA00023136"/>
    </source>
</evidence>
<evidence type="ECO:0000313" key="12">
    <source>
        <dbReference type="Proteomes" id="UP000321201"/>
    </source>
</evidence>
<reference evidence="11 12" key="1">
    <citation type="submission" date="2019-08" db="EMBL/GenBank/DDBJ databases">
        <title>Pelomicrobium methylotrophicum gen. nov., sp. nov. a moderately thermophilic, facultatively anaerobic, lithoautotrophic and methylotrophic bacterium isolated from a terrestrial mud volcano.</title>
        <authorList>
            <person name="Slobodkina G.B."/>
            <person name="Merkel A.Y."/>
            <person name="Slobodkin A.I."/>
        </authorList>
    </citation>
    <scope>NUCLEOTIDE SEQUENCE [LARGE SCALE GENOMIC DNA]</scope>
    <source>
        <strain evidence="11 12">SM250</strain>
    </source>
</reference>
<evidence type="ECO:0000256" key="9">
    <source>
        <dbReference type="RuleBase" id="RU369079"/>
    </source>
</evidence>
<dbReference type="Proteomes" id="UP000321201">
    <property type="component" value="Unassembled WGS sequence"/>
</dbReference>
<dbReference type="AlphaFoldDB" id="A0A5C7EQX1"/>
<dbReference type="GO" id="GO:0015740">
    <property type="term" value="P:C4-dicarboxylate transport"/>
    <property type="evidence" value="ECO:0007669"/>
    <property type="project" value="TreeGrafter"/>
</dbReference>
<sequence length="164" mass="18005">MHALAYKIKRICKLLNGIAVLVTALLAFPIFYDALARKAGAPTTWVFEMSQYALITGSFLANASALKQGNHFRVQLMFSLFPRWKRLLDDLALAATLAFGLVVLVAGGMLTHYSFVNGIRSASIFSVPLYLPQMMVPLGGLALVLQALAMLVLRQVPAEDMEFE</sequence>
<feature type="transmembrane region" description="Helical" evidence="9">
    <location>
        <begin position="52"/>
        <end position="70"/>
    </location>
</feature>
<comment type="subcellular location">
    <subcellularLocation>
        <location evidence="1 9">Cell inner membrane</location>
        <topology evidence="1 9">Multi-pass membrane protein</topology>
    </subcellularLocation>
</comment>
<protein>
    <recommendedName>
        <fullName evidence="9">TRAP transporter small permease protein</fullName>
    </recommendedName>
</protein>
<name>A0A5C7EQX1_9PROT</name>
<comment type="subunit">
    <text evidence="9">The complex comprises the extracytoplasmic solute receptor protein and the two transmembrane proteins.</text>
</comment>
<dbReference type="InParanoid" id="A0A5C7EQX1"/>
<dbReference type="OrthoDB" id="9797534at2"/>
<keyword evidence="4 9" id="KW-0997">Cell inner membrane</keyword>
<evidence type="ECO:0000256" key="2">
    <source>
        <dbReference type="ARBA" id="ARBA00022448"/>
    </source>
</evidence>
<evidence type="ECO:0000256" key="5">
    <source>
        <dbReference type="ARBA" id="ARBA00022692"/>
    </source>
</evidence>
<keyword evidence="3" id="KW-1003">Cell membrane</keyword>
<keyword evidence="5 9" id="KW-0812">Transmembrane</keyword>
<accession>A0A5C7EQX1</accession>
<proteinExistence type="inferred from homology"/>
<dbReference type="InterPro" id="IPR007387">
    <property type="entry name" value="TRAP_DctQ"/>
</dbReference>
<dbReference type="Pfam" id="PF04290">
    <property type="entry name" value="DctQ"/>
    <property type="match status" value="1"/>
</dbReference>
<dbReference type="GO" id="GO:0005886">
    <property type="term" value="C:plasma membrane"/>
    <property type="evidence" value="ECO:0007669"/>
    <property type="project" value="UniProtKB-SubCell"/>
</dbReference>
<dbReference type="RefSeq" id="WP_147800610.1">
    <property type="nucleotide sequence ID" value="NZ_VPFL01000019.1"/>
</dbReference>
<keyword evidence="2 9" id="KW-0813">Transport</keyword>
<dbReference type="InterPro" id="IPR055348">
    <property type="entry name" value="DctQ"/>
</dbReference>
<feature type="transmembrane region" description="Helical" evidence="9">
    <location>
        <begin position="91"/>
        <end position="115"/>
    </location>
</feature>
<evidence type="ECO:0000259" key="10">
    <source>
        <dbReference type="Pfam" id="PF04290"/>
    </source>
</evidence>
<evidence type="ECO:0000256" key="8">
    <source>
        <dbReference type="ARBA" id="ARBA00038436"/>
    </source>
</evidence>
<feature type="domain" description="Tripartite ATP-independent periplasmic transporters DctQ component" evidence="10">
    <location>
        <begin position="29"/>
        <end position="153"/>
    </location>
</feature>
<feature type="transmembrane region" description="Helical" evidence="9">
    <location>
        <begin position="135"/>
        <end position="153"/>
    </location>
</feature>
<keyword evidence="7 9" id="KW-0472">Membrane</keyword>
<evidence type="ECO:0000256" key="6">
    <source>
        <dbReference type="ARBA" id="ARBA00022989"/>
    </source>
</evidence>
<evidence type="ECO:0000256" key="4">
    <source>
        <dbReference type="ARBA" id="ARBA00022519"/>
    </source>
</evidence>